<organism evidence="8 9">
    <name type="scientific">Kaistia soli DSM 19436</name>
    <dbReference type="NCBI Taxonomy" id="1122133"/>
    <lineage>
        <taxon>Bacteria</taxon>
        <taxon>Pseudomonadati</taxon>
        <taxon>Pseudomonadota</taxon>
        <taxon>Alphaproteobacteria</taxon>
        <taxon>Hyphomicrobiales</taxon>
        <taxon>Kaistiaceae</taxon>
        <taxon>Kaistia</taxon>
    </lineage>
</organism>
<dbReference type="Gene3D" id="2.30.30.100">
    <property type="match status" value="1"/>
</dbReference>
<dbReference type="GO" id="GO:0005737">
    <property type="term" value="C:cytoplasm"/>
    <property type="evidence" value="ECO:0007669"/>
    <property type="project" value="TreeGrafter"/>
</dbReference>
<dbReference type="PROSITE" id="PS51733">
    <property type="entry name" value="BPL_LPL_CATALYTIC"/>
    <property type="match status" value="1"/>
</dbReference>
<dbReference type="CDD" id="cd16442">
    <property type="entry name" value="BPL"/>
    <property type="match status" value="1"/>
</dbReference>
<name>A0A1M4UJ99_9HYPH</name>
<dbReference type="Gene3D" id="3.30.930.10">
    <property type="entry name" value="Bira Bifunctional Protein, Domain 2"/>
    <property type="match status" value="1"/>
</dbReference>
<dbReference type="RefSeq" id="WP_073051114.1">
    <property type="nucleotide sequence ID" value="NZ_FQUP01000001.1"/>
</dbReference>
<sequence>MEFALGPTALSAGYRLTAYPRIGSTNQEAILAARSEDPGAHWFVTTDQTAGRGRRGRAWVAPVGNLAATLLIVTPHDPATAATLGFVAGLALDEALRAVAPDLAVHIGLDAFDGVGAPGRADRLRLKWPNDVLLDGGKLAGIGLEAESLDGGRLAVAIGIGVNVVAAPEGLPYPATSLAMLGLRIEAPAVFIALSNAFAGLIRIWDGGRGFPVIRKLWLERAAGLGEPVAVRVGEDVFSGAFETIDEQGRLVVRSASGLSRTIAAGEVHFGAVATVRA</sequence>
<dbReference type="InterPro" id="IPR008988">
    <property type="entry name" value="Transcriptional_repressor_C"/>
</dbReference>
<dbReference type="InterPro" id="IPR004143">
    <property type="entry name" value="BPL_LPL_catalytic"/>
</dbReference>
<evidence type="ECO:0000256" key="4">
    <source>
        <dbReference type="ARBA" id="ARBA00023267"/>
    </source>
</evidence>
<dbReference type="GO" id="GO:0005524">
    <property type="term" value="F:ATP binding"/>
    <property type="evidence" value="ECO:0007669"/>
    <property type="project" value="UniProtKB-KW"/>
</dbReference>
<evidence type="ECO:0000256" key="5">
    <source>
        <dbReference type="ARBA" id="ARBA00024227"/>
    </source>
</evidence>
<dbReference type="EMBL" id="FQUP01000001">
    <property type="protein sequence ID" value="SHE56816.1"/>
    <property type="molecule type" value="Genomic_DNA"/>
</dbReference>
<dbReference type="Pfam" id="PF03099">
    <property type="entry name" value="BPL_LplA_LipB"/>
    <property type="match status" value="1"/>
</dbReference>
<dbReference type="EC" id="6.3.4.15" evidence="5"/>
<evidence type="ECO:0000259" key="7">
    <source>
        <dbReference type="PROSITE" id="PS51733"/>
    </source>
</evidence>
<evidence type="ECO:0000256" key="3">
    <source>
        <dbReference type="ARBA" id="ARBA00022840"/>
    </source>
</evidence>
<keyword evidence="9" id="KW-1185">Reference proteome</keyword>
<evidence type="ECO:0000256" key="6">
    <source>
        <dbReference type="ARBA" id="ARBA00047846"/>
    </source>
</evidence>
<dbReference type="Pfam" id="PF02237">
    <property type="entry name" value="BPL_C"/>
    <property type="match status" value="1"/>
</dbReference>
<dbReference type="STRING" id="1122133.SAMN02745157_0463"/>
<keyword evidence="3" id="KW-0067">ATP-binding</keyword>
<dbReference type="Proteomes" id="UP000184485">
    <property type="component" value="Unassembled WGS sequence"/>
</dbReference>
<keyword evidence="1 8" id="KW-0436">Ligase</keyword>
<dbReference type="PANTHER" id="PTHR12835">
    <property type="entry name" value="BIOTIN PROTEIN LIGASE"/>
    <property type="match status" value="1"/>
</dbReference>
<dbReference type="AlphaFoldDB" id="A0A1M4UJ99"/>
<keyword evidence="4" id="KW-0092">Biotin</keyword>
<dbReference type="SUPFAM" id="SSF55681">
    <property type="entry name" value="Class II aaRS and biotin synthetases"/>
    <property type="match status" value="1"/>
</dbReference>
<dbReference type="InterPro" id="IPR004408">
    <property type="entry name" value="Biotin_CoA_COase_ligase"/>
</dbReference>
<accession>A0A1M4UJ99</accession>
<proteinExistence type="predicted"/>
<keyword evidence="2" id="KW-0547">Nucleotide-binding</keyword>
<dbReference type="SUPFAM" id="SSF50037">
    <property type="entry name" value="C-terminal domain of transcriptional repressors"/>
    <property type="match status" value="1"/>
</dbReference>
<dbReference type="PANTHER" id="PTHR12835:SF5">
    <property type="entry name" value="BIOTIN--PROTEIN LIGASE"/>
    <property type="match status" value="1"/>
</dbReference>
<evidence type="ECO:0000256" key="1">
    <source>
        <dbReference type="ARBA" id="ARBA00022598"/>
    </source>
</evidence>
<dbReference type="InterPro" id="IPR003142">
    <property type="entry name" value="BPL_C"/>
</dbReference>
<dbReference type="GO" id="GO:0004077">
    <property type="term" value="F:biotin--[biotin carboxyl-carrier protein] ligase activity"/>
    <property type="evidence" value="ECO:0007669"/>
    <property type="project" value="UniProtKB-EC"/>
</dbReference>
<feature type="domain" description="BPL/LPL catalytic" evidence="7">
    <location>
        <begin position="1"/>
        <end position="206"/>
    </location>
</feature>
<dbReference type="OrthoDB" id="9807064at2"/>
<comment type="catalytic activity">
    <reaction evidence="6">
        <text>biotin + L-lysyl-[protein] + ATP = N(6)-biotinyl-L-lysyl-[protein] + AMP + diphosphate + H(+)</text>
        <dbReference type="Rhea" id="RHEA:11756"/>
        <dbReference type="Rhea" id="RHEA-COMP:9752"/>
        <dbReference type="Rhea" id="RHEA-COMP:10505"/>
        <dbReference type="ChEBI" id="CHEBI:15378"/>
        <dbReference type="ChEBI" id="CHEBI:29969"/>
        <dbReference type="ChEBI" id="CHEBI:30616"/>
        <dbReference type="ChEBI" id="CHEBI:33019"/>
        <dbReference type="ChEBI" id="CHEBI:57586"/>
        <dbReference type="ChEBI" id="CHEBI:83144"/>
        <dbReference type="ChEBI" id="CHEBI:456215"/>
        <dbReference type="EC" id="6.3.4.15"/>
    </reaction>
</comment>
<evidence type="ECO:0000313" key="9">
    <source>
        <dbReference type="Proteomes" id="UP000184485"/>
    </source>
</evidence>
<gene>
    <name evidence="8" type="ORF">SAMN02745157_0463</name>
</gene>
<protein>
    <recommendedName>
        <fullName evidence="5">biotin--[biotin carboxyl-carrier protein] ligase</fullName>
        <ecNumber evidence="5">6.3.4.15</ecNumber>
    </recommendedName>
</protein>
<evidence type="ECO:0000256" key="2">
    <source>
        <dbReference type="ARBA" id="ARBA00022741"/>
    </source>
</evidence>
<evidence type="ECO:0000313" key="8">
    <source>
        <dbReference type="EMBL" id="SHE56816.1"/>
    </source>
</evidence>
<dbReference type="InterPro" id="IPR045864">
    <property type="entry name" value="aa-tRNA-synth_II/BPL/LPL"/>
</dbReference>
<reference evidence="8 9" key="1">
    <citation type="submission" date="2016-11" db="EMBL/GenBank/DDBJ databases">
        <authorList>
            <person name="Jaros S."/>
            <person name="Januszkiewicz K."/>
            <person name="Wedrychowicz H."/>
        </authorList>
    </citation>
    <scope>NUCLEOTIDE SEQUENCE [LARGE SCALE GENOMIC DNA]</scope>
    <source>
        <strain evidence="8 9">DSM 19436</strain>
    </source>
</reference>